<dbReference type="Proteomes" id="UP001209570">
    <property type="component" value="Unassembled WGS sequence"/>
</dbReference>
<feature type="signal peptide" evidence="1">
    <location>
        <begin position="1"/>
        <end position="24"/>
    </location>
</feature>
<organism evidence="2 3">
    <name type="scientific">Pythium insidiosum</name>
    <name type="common">Pythiosis disease agent</name>
    <dbReference type="NCBI Taxonomy" id="114742"/>
    <lineage>
        <taxon>Eukaryota</taxon>
        <taxon>Sar</taxon>
        <taxon>Stramenopiles</taxon>
        <taxon>Oomycota</taxon>
        <taxon>Peronosporomycetes</taxon>
        <taxon>Pythiales</taxon>
        <taxon>Pythiaceae</taxon>
        <taxon>Pythium</taxon>
    </lineage>
</organism>
<comment type="caution">
    <text evidence="2">The sequence shown here is derived from an EMBL/GenBank/DDBJ whole genome shotgun (WGS) entry which is preliminary data.</text>
</comment>
<accession>A0AAD5Q531</accession>
<keyword evidence="3" id="KW-1185">Reference proteome</keyword>
<evidence type="ECO:0000313" key="3">
    <source>
        <dbReference type="Proteomes" id="UP001209570"/>
    </source>
</evidence>
<evidence type="ECO:0000313" key="2">
    <source>
        <dbReference type="EMBL" id="KAJ0390481.1"/>
    </source>
</evidence>
<dbReference type="AlphaFoldDB" id="A0AAD5Q531"/>
<dbReference type="PROSITE" id="PS51257">
    <property type="entry name" value="PROKAR_LIPOPROTEIN"/>
    <property type="match status" value="1"/>
</dbReference>
<keyword evidence="1" id="KW-0732">Signal</keyword>
<feature type="chain" id="PRO_5042052146" evidence="1">
    <location>
        <begin position="25"/>
        <end position="190"/>
    </location>
</feature>
<sequence>MPRLSSLLVVSTVVSCLSPASVEAHSKMTSPQPTFLPLLDEQQQKEPVGRFNTKLLTPNAAKIPPTRGADRIAAAMAEDAAASLRAYVYSHVNMTASGATKECGVTLPTGAKQSLPDRVEFHWAHAGPCEIWCDNERLFFDSDCKGNRVGAVRIDANKCDRASFLQAMYVGVHIQDWELYGNVTCMSDEC</sequence>
<dbReference type="EMBL" id="JAKCXM010002052">
    <property type="protein sequence ID" value="KAJ0390481.1"/>
    <property type="molecule type" value="Genomic_DNA"/>
</dbReference>
<name>A0AAD5Q531_PYTIN</name>
<gene>
    <name evidence="2" type="ORF">P43SY_010699</name>
</gene>
<proteinExistence type="predicted"/>
<protein>
    <submittedName>
        <fullName evidence="2">Uncharacterized protein</fullName>
    </submittedName>
</protein>
<reference evidence="2" key="1">
    <citation type="submission" date="2021-12" db="EMBL/GenBank/DDBJ databases">
        <title>Prjna785345.</title>
        <authorList>
            <person name="Rujirawat T."/>
            <person name="Krajaejun T."/>
        </authorList>
    </citation>
    <scope>NUCLEOTIDE SEQUENCE</scope>
    <source>
        <strain evidence="2">Pi057C3</strain>
    </source>
</reference>
<evidence type="ECO:0000256" key="1">
    <source>
        <dbReference type="SAM" id="SignalP"/>
    </source>
</evidence>